<sequence>MDLGLITEPYTGNTGCMKAISGVNIYQYNHIDRVKATVVVRAGIGAIMGISNYSNNNISIVQLITRKFKMYIVSVYIEPREDPNGIINKIETFIKHHPHAHILIGGDLNGWHPPWGSEKSNKRGNELLKMILGNDLIIGNKGTTPTF</sequence>
<evidence type="ECO:0000259" key="1">
    <source>
        <dbReference type="Pfam" id="PF14529"/>
    </source>
</evidence>
<gene>
    <name evidence="2" type="ORF">BINO364_LOCUS15404</name>
</gene>
<name>A0A8J9W9V6_9NEOP</name>
<evidence type="ECO:0000313" key="2">
    <source>
        <dbReference type="EMBL" id="CAH0730422.1"/>
    </source>
</evidence>
<evidence type="ECO:0000313" key="3">
    <source>
        <dbReference type="Proteomes" id="UP000838878"/>
    </source>
</evidence>
<feature type="non-terminal residue" evidence="2">
    <location>
        <position position="147"/>
    </location>
</feature>
<dbReference type="EMBL" id="OV170228">
    <property type="protein sequence ID" value="CAH0730422.1"/>
    <property type="molecule type" value="Genomic_DNA"/>
</dbReference>
<reference evidence="2" key="1">
    <citation type="submission" date="2021-12" db="EMBL/GenBank/DDBJ databases">
        <authorList>
            <person name="Martin H S."/>
        </authorList>
    </citation>
    <scope>NUCLEOTIDE SEQUENCE</scope>
</reference>
<dbReference type="OrthoDB" id="6923868at2759"/>
<dbReference type="AlphaFoldDB" id="A0A8J9W9V6"/>
<dbReference type="Pfam" id="PF14529">
    <property type="entry name" value="Exo_endo_phos_2"/>
    <property type="match status" value="1"/>
</dbReference>
<organism evidence="2 3">
    <name type="scientific">Brenthis ino</name>
    <name type="common">lesser marbled fritillary</name>
    <dbReference type="NCBI Taxonomy" id="405034"/>
    <lineage>
        <taxon>Eukaryota</taxon>
        <taxon>Metazoa</taxon>
        <taxon>Ecdysozoa</taxon>
        <taxon>Arthropoda</taxon>
        <taxon>Hexapoda</taxon>
        <taxon>Insecta</taxon>
        <taxon>Pterygota</taxon>
        <taxon>Neoptera</taxon>
        <taxon>Endopterygota</taxon>
        <taxon>Lepidoptera</taxon>
        <taxon>Glossata</taxon>
        <taxon>Ditrysia</taxon>
        <taxon>Papilionoidea</taxon>
        <taxon>Nymphalidae</taxon>
        <taxon>Heliconiinae</taxon>
        <taxon>Argynnini</taxon>
        <taxon>Brenthis</taxon>
    </lineage>
</organism>
<dbReference type="InterPro" id="IPR005135">
    <property type="entry name" value="Endo/exonuclease/phosphatase"/>
</dbReference>
<feature type="domain" description="Endonuclease/exonuclease/phosphatase" evidence="1">
    <location>
        <begin position="70"/>
        <end position="147"/>
    </location>
</feature>
<protein>
    <recommendedName>
        <fullName evidence="1">Endonuclease/exonuclease/phosphatase domain-containing protein</fullName>
    </recommendedName>
</protein>
<dbReference type="Gene3D" id="3.60.10.10">
    <property type="entry name" value="Endonuclease/exonuclease/phosphatase"/>
    <property type="match status" value="1"/>
</dbReference>
<dbReference type="GO" id="GO:0003824">
    <property type="term" value="F:catalytic activity"/>
    <property type="evidence" value="ECO:0007669"/>
    <property type="project" value="InterPro"/>
</dbReference>
<proteinExistence type="predicted"/>
<keyword evidence="3" id="KW-1185">Reference proteome</keyword>
<accession>A0A8J9W9V6</accession>
<dbReference type="Proteomes" id="UP000838878">
    <property type="component" value="Chromosome 8"/>
</dbReference>
<dbReference type="InterPro" id="IPR036691">
    <property type="entry name" value="Endo/exonu/phosph_ase_sf"/>
</dbReference>
<dbReference type="SUPFAM" id="SSF56219">
    <property type="entry name" value="DNase I-like"/>
    <property type="match status" value="1"/>
</dbReference>